<sequence>MSSLKLGQATEVPRRTEANPWAATPKSPLDVADALRSVATGRGAFSWQAIDSMLRTFLEGLRRHVAAEQAMIEAMKRSKRPN</sequence>
<dbReference type="STRING" id="1185652.USDA257_c38410"/>
<dbReference type="PATRIC" id="fig|1185652.3.peg.3986"/>
<proteinExistence type="predicted"/>
<dbReference type="Proteomes" id="UP000006180">
    <property type="component" value="Chromosome"/>
</dbReference>
<dbReference type="AlphaFoldDB" id="I3X930"/>
<dbReference type="HOGENOM" id="CLU_2556439_0_0_5"/>
<organism evidence="2 3">
    <name type="scientific">Sinorhizobium fredii (strain USDA 257)</name>
    <dbReference type="NCBI Taxonomy" id="1185652"/>
    <lineage>
        <taxon>Bacteria</taxon>
        <taxon>Pseudomonadati</taxon>
        <taxon>Pseudomonadota</taxon>
        <taxon>Alphaproteobacteria</taxon>
        <taxon>Hyphomicrobiales</taxon>
        <taxon>Rhizobiaceae</taxon>
        <taxon>Sinorhizobium/Ensifer group</taxon>
        <taxon>Sinorhizobium</taxon>
    </lineage>
</organism>
<name>I3X930_SINF2</name>
<dbReference type="RefSeq" id="WP_014764521.1">
    <property type="nucleotide sequence ID" value="NC_018000.1"/>
</dbReference>
<feature type="region of interest" description="Disordered" evidence="1">
    <location>
        <begin position="1"/>
        <end position="26"/>
    </location>
</feature>
<dbReference type="EMBL" id="CP003563">
    <property type="protein sequence ID" value="AFL52386.1"/>
    <property type="molecule type" value="Genomic_DNA"/>
</dbReference>
<gene>
    <name evidence="2" type="ORF">USDA257_c38410</name>
</gene>
<reference evidence="2 3" key="1">
    <citation type="journal article" date="2012" name="J. Bacteriol.">
        <title>Complete genome sequence of the broad-host-range strain Sinorhizobium fredii USDA257.</title>
        <authorList>
            <person name="Schuldes J."/>
            <person name="Rodriguez Orbegoso M."/>
            <person name="Schmeisser C."/>
            <person name="Krishnan H.B."/>
            <person name="Daniel R."/>
            <person name="Streit W.R."/>
        </authorList>
    </citation>
    <scope>NUCLEOTIDE SEQUENCE [LARGE SCALE GENOMIC DNA]</scope>
    <source>
        <strain evidence="2 3">USDA 257</strain>
    </source>
</reference>
<accession>I3X930</accession>
<evidence type="ECO:0000256" key="1">
    <source>
        <dbReference type="SAM" id="MobiDB-lite"/>
    </source>
</evidence>
<evidence type="ECO:0000313" key="3">
    <source>
        <dbReference type="Proteomes" id="UP000006180"/>
    </source>
</evidence>
<protein>
    <submittedName>
        <fullName evidence="2">Uncharacterized protein</fullName>
    </submittedName>
</protein>
<dbReference type="KEGG" id="sfd:USDA257_c38410"/>
<evidence type="ECO:0000313" key="2">
    <source>
        <dbReference type="EMBL" id="AFL52386.1"/>
    </source>
</evidence>